<dbReference type="EMBL" id="LUHQ01000004">
    <property type="protein sequence ID" value="OAP00112.1"/>
    <property type="molecule type" value="Genomic_DNA"/>
</dbReference>
<dbReference type="InterPro" id="IPR053168">
    <property type="entry name" value="Glutamic_endopeptidase"/>
</dbReference>
<dbReference type="InterPro" id="IPR025521">
    <property type="entry name" value="Neprosin_propep"/>
</dbReference>
<proteinExistence type="predicted"/>
<feature type="signal peptide" evidence="1">
    <location>
        <begin position="1"/>
        <end position="21"/>
    </location>
</feature>
<feature type="chain" id="PRO_5008094599" description="Neprosin PEP catalytic domain-containing protein" evidence="1">
    <location>
        <begin position="22"/>
        <end position="357"/>
    </location>
</feature>
<evidence type="ECO:0000259" key="2">
    <source>
        <dbReference type="PROSITE" id="PS52045"/>
    </source>
</evidence>
<dbReference type="InterPro" id="IPR004314">
    <property type="entry name" value="Neprosin"/>
</dbReference>
<sequence>MASYCLLYIFIYLCSYHNAQTVQHKEIDYECVDIYKQPAFQHPLMKDHQIQMRPSVEFQTTVSTEPETSDLFTGKAEERCPKGQVPIHIPQINYTSDFIQPNRIITEANLHYAIIRPFENYTKVWGGAQAVFNIYKPRVLRNQFSKAWIWLNHREKDVISSIQFGWAVHIGLYRDDRPRLTTYWISNRHQNGCYNVLCRGGYVQVHKTIYPGMAYNKISVLGKRQSTAHLLVGQDSRTKNWLLMTRKTLIGYWPYQIYSMQGASQVFFGGYTGGLAGAISPPMGAGTFPRQVGYRNKFACFMKQLKYFEDKRLVDIDSNEFEEYVDSPKCYDVWYREFEIRSGEMLTFGGPGGQCGI</sequence>
<dbReference type="Gene3D" id="3.90.1320.10">
    <property type="entry name" value="Outer-capsid protein sigma 3, large lobe"/>
    <property type="match status" value="1"/>
</dbReference>
<dbReference type="ExpressionAtlas" id="A0A178V588">
    <property type="expression patterns" value="baseline and differential"/>
</dbReference>
<evidence type="ECO:0000256" key="1">
    <source>
        <dbReference type="SAM" id="SignalP"/>
    </source>
</evidence>
<organism evidence="3 4">
    <name type="scientific">Arabidopsis thaliana</name>
    <name type="common">Mouse-ear cress</name>
    <dbReference type="NCBI Taxonomy" id="3702"/>
    <lineage>
        <taxon>Eukaryota</taxon>
        <taxon>Viridiplantae</taxon>
        <taxon>Streptophyta</taxon>
        <taxon>Embryophyta</taxon>
        <taxon>Tracheophyta</taxon>
        <taxon>Spermatophyta</taxon>
        <taxon>Magnoliopsida</taxon>
        <taxon>eudicotyledons</taxon>
        <taxon>Gunneridae</taxon>
        <taxon>Pentapetalae</taxon>
        <taxon>rosids</taxon>
        <taxon>malvids</taxon>
        <taxon>Brassicales</taxon>
        <taxon>Brassicaceae</taxon>
        <taxon>Camelineae</taxon>
        <taxon>Arabidopsis</taxon>
    </lineage>
</organism>
<dbReference type="Pfam" id="PF03080">
    <property type="entry name" value="Neprosin"/>
    <property type="match status" value="1"/>
</dbReference>
<feature type="domain" description="Neprosin PEP catalytic" evidence="2">
    <location>
        <begin position="105"/>
        <end position="356"/>
    </location>
</feature>
<comment type="caution">
    <text evidence="3">The sequence shown here is derived from an EMBL/GenBank/DDBJ whole genome shotgun (WGS) entry which is preliminary data.</text>
</comment>
<evidence type="ECO:0000313" key="4">
    <source>
        <dbReference type="Proteomes" id="UP000078284"/>
    </source>
</evidence>
<gene>
    <name evidence="3" type="ordered locus">AXX17_At4g20980</name>
</gene>
<accession>A0A178V588</accession>
<dbReference type="Pfam" id="PF14365">
    <property type="entry name" value="Neprosin_AP"/>
    <property type="match status" value="1"/>
</dbReference>
<keyword evidence="1" id="KW-0732">Signal</keyword>
<dbReference type="PANTHER" id="PTHR31589:SF248">
    <property type="entry name" value="CARBOXYL-TERMINAL PROTEINASE-LIKE PROTEIN (DUF239)-RELATED"/>
    <property type="match status" value="1"/>
</dbReference>
<dbReference type="AlphaFoldDB" id="A0A178V588"/>
<evidence type="ECO:0000313" key="3">
    <source>
        <dbReference type="EMBL" id="OAP00112.1"/>
    </source>
</evidence>
<protein>
    <recommendedName>
        <fullName evidence="2">Neprosin PEP catalytic domain-containing protein</fullName>
    </recommendedName>
</protein>
<dbReference type="PANTHER" id="PTHR31589">
    <property type="entry name" value="PROTEIN, PUTATIVE (DUF239)-RELATED-RELATED"/>
    <property type="match status" value="1"/>
</dbReference>
<dbReference type="Proteomes" id="UP000078284">
    <property type="component" value="Chromosome 4"/>
</dbReference>
<dbReference type="PROSITE" id="PS52045">
    <property type="entry name" value="NEPROSIN_PEP_CD"/>
    <property type="match status" value="1"/>
</dbReference>
<reference evidence="4" key="1">
    <citation type="journal article" date="2016" name="Proc. Natl. Acad. Sci. U.S.A.">
        <title>Chromosome-level assembly of Arabidopsis thaliana Ler reveals the extent of translocation and inversion polymorphisms.</title>
        <authorList>
            <person name="Zapata L."/>
            <person name="Ding J."/>
            <person name="Willing E.M."/>
            <person name="Hartwig B."/>
            <person name="Bezdan D."/>
            <person name="Jiao W.B."/>
            <person name="Patel V."/>
            <person name="Velikkakam James G."/>
            <person name="Koornneef M."/>
            <person name="Ossowski S."/>
            <person name="Schneeberger K."/>
        </authorList>
    </citation>
    <scope>NUCLEOTIDE SEQUENCE [LARGE SCALE GENOMIC DNA]</scope>
    <source>
        <strain evidence="4">cv. Landsberg erecta</strain>
    </source>
</reference>
<name>A0A178V588_ARATH</name>